<proteinExistence type="predicted"/>
<evidence type="ECO:0000313" key="2">
    <source>
        <dbReference type="Proteomes" id="UP000720189"/>
    </source>
</evidence>
<evidence type="ECO:0000313" key="1">
    <source>
        <dbReference type="EMBL" id="KAH7267057.1"/>
    </source>
</evidence>
<sequence length="73" mass="8371">MQWLFKDDLVQVLDVGGSIASWYQGSGQRLHFTALSRPVPSRTMSVVVQVLFNFELSTNNLKRVRVSRDRGKF</sequence>
<protein>
    <submittedName>
        <fullName evidence="1">Uncharacterized protein</fullName>
    </submittedName>
</protein>
<dbReference type="EMBL" id="JAGMUX010000002">
    <property type="protein sequence ID" value="KAH7267057.1"/>
    <property type="molecule type" value="Genomic_DNA"/>
</dbReference>
<dbReference type="OrthoDB" id="4986801at2759"/>
<dbReference type="GeneID" id="70216681"/>
<comment type="caution">
    <text evidence="1">The sequence shown here is derived from an EMBL/GenBank/DDBJ whole genome shotgun (WGS) entry which is preliminary data.</text>
</comment>
<name>A0A9P9KRB0_FUSRE</name>
<dbReference type="Proteomes" id="UP000720189">
    <property type="component" value="Unassembled WGS sequence"/>
</dbReference>
<keyword evidence="2" id="KW-1185">Reference proteome</keyword>
<organism evidence="1 2">
    <name type="scientific">Fusarium redolens</name>
    <dbReference type="NCBI Taxonomy" id="48865"/>
    <lineage>
        <taxon>Eukaryota</taxon>
        <taxon>Fungi</taxon>
        <taxon>Dikarya</taxon>
        <taxon>Ascomycota</taxon>
        <taxon>Pezizomycotina</taxon>
        <taxon>Sordariomycetes</taxon>
        <taxon>Hypocreomycetidae</taxon>
        <taxon>Hypocreales</taxon>
        <taxon>Nectriaceae</taxon>
        <taxon>Fusarium</taxon>
        <taxon>Fusarium redolens species complex</taxon>
    </lineage>
</organism>
<dbReference type="AlphaFoldDB" id="A0A9P9KRB0"/>
<reference evidence="1" key="1">
    <citation type="journal article" date="2021" name="Nat. Commun.">
        <title>Genetic determinants of endophytism in the Arabidopsis root mycobiome.</title>
        <authorList>
            <person name="Mesny F."/>
            <person name="Miyauchi S."/>
            <person name="Thiergart T."/>
            <person name="Pickel B."/>
            <person name="Atanasova L."/>
            <person name="Karlsson M."/>
            <person name="Huettel B."/>
            <person name="Barry K.W."/>
            <person name="Haridas S."/>
            <person name="Chen C."/>
            <person name="Bauer D."/>
            <person name="Andreopoulos W."/>
            <person name="Pangilinan J."/>
            <person name="LaButti K."/>
            <person name="Riley R."/>
            <person name="Lipzen A."/>
            <person name="Clum A."/>
            <person name="Drula E."/>
            <person name="Henrissat B."/>
            <person name="Kohler A."/>
            <person name="Grigoriev I.V."/>
            <person name="Martin F.M."/>
            <person name="Hacquard S."/>
        </authorList>
    </citation>
    <scope>NUCLEOTIDE SEQUENCE</scope>
    <source>
        <strain evidence="1">MPI-CAGE-AT-0023</strain>
    </source>
</reference>
<accession>A0A9P9KRB0</accession>
<gene>
    <name evidence="1" type="ORF">BKA55DRAFT_500162</name>
</gene>
<dbReference type="RefSeq" id="XP_046054876.1">
    <property type="nucleotide sequence ID" value="XM_046186727.1"/>
</dbReference>